<gene>
    <name evidence="1" type="ORF">FHY32_000965</name>
</gene>
<reference evidence="1 2" key="1">
    <citation type="submission" date="2020-08" db="EMBL/GenBank/DDBJ databases">
        <title>Studying the diversity of plant-associated saprophytic bacteria and their role in host health and plant-pathogen interactions.</title>
        <authorList>
            <person name="Potnis N."/>
        </authorList>
    </citation>
    <scope>NUCLEOTIDE SEQUENCE [LARGE SCALE GENOMIC DNA]</scope>
    <source>
        <strain evidence="1 2">CFBP 7922</strain>
    </source>
</reference>
<evidence type="ECO:0008006" key="3">
    <source>
        <dbReference type="Google" id="ProtNLM"/>
    </source>
</evidence>
<dbReference type="InterPro" id="IPR033767">
    <property type="entry name" value="Tail_Gp11"/>
</dbReference>
<organism evidence="1 2">
    <name type="scientific">Xanthomonas euvesicatoria</name>
    <dbReference type="NCBI Taxonomy" id="456327"/>
    <lineage>
        <taxon>Bacteria</taxon>
        <taxon>Pseudomonadati</taxon>
        <taxon>Pseudomonadota</taxon>
        <taxon>Gammaproteobacteria</taxon>
        <taxon>Lysobacterales</taxon>
        <taxon>Lysobacteraceae</taxon>
        <taxon>Xanthomonas</taxon>
    </lineage>
</organism>
<comment type="caution">
    <text evidence="1">The sequence shown here is derived from an EMBL/GenBank/DDBJ whole genome shotgun (WGS) entry which is preliminary data.</text>
</comment>
<name>A0AAW3U0T1_XANEU</name>
<evidence type="ECO:0000313" key="2">
    <source>
        <dbReference type="Proteomes" id="UP000576603"/>
    </source>
</evidence>
<sequence>MDLTPTTELEAVNEMLAVIGEQPVSALEAVGNTDVAIAIRTLRGVSREVQTATWWFNTDESYTFVLNAENRAPLPKLILSIRPLGRGSSRITHRNGFLYDLTNATDVFAEDVAPSAKVVWFVDFELLPETVRRYIAIRAARIFQKNVLGSESLNGFTEDHEGAALALLIDESHDFEFAAGANFLNDDPDTSAIANRT</sequence>
<dbReference type="Proteomes" id="UP000576603">
    <property type="component" value="Unassembled WGS sequence"/>
</dbReference>
<dbReference type="RefSeq" id="WP_184420235.1">
    <property type="nucleotide sequence ID" value="NZ_JACHNK010000002.1"/>
</dbReference>
<evidence type="ECO:0000313" key="1">
    <source>
        <dbReference type="EMBL" id="MBB4722647.1"/>
    </source>
</evidence>
<accession>A0AAW3U0T1</accession>
<protein>
    <recommendedName>
        <fullName evidence="3">Phage tail protein</fullName>
    </recommendedName>
</protein>
<dbReference type="AlphaFoldDB" id="A0AAW3U0T1"/>
<proteinExistence type="predicted"/>
<dbReference type="EMBL" id="JACHNL010000002">
    <property type="protein sequence ID" value="MBB4722647.1"/>
    <property type="molecule type" value="Genomic_DNA"/>
</dbReference>
<dbReference type="Pfam" id="PF17212">
    <property type="entry name" value="Tube"/>
    <property type="match status" value="1"/>
</dbReference>